<dbReference type="CDD" id="cd06138">
    <property type="entry name" value="ExoI_N"/>
    <property type="match status" value="1"/>
</dbReference>
<dbReference type="PIRSF" id="PIRSF000977">
    <property type="entry name" value="Exodeoxyribonuclease_I"/>
    <property type="match status" value="1"/>
</dbReference>
<evidence type="ECO:0000256" key="11">
    <source>
        <dbReference type="ARBA" id="ARBA00023125"/>
    </source>
</evidence>
<keyword evidence="8 14" id="KW-0378">Hydrolase</keyword>
<comment type="subunit">
    <text evidence="13">Monomer. Interacts with ssb (via C-terminus); this interaction stimulates the exonuclease activity by recruiting the enzyme to its substrate.</text>
</comment>
<evidence type="ECO:0000256" key="3">
    <source>
        <dbReference type="ARBA" id="ARBA00012108"/>
    </source>
</evidence>
<organism evidence="17 18">
    <name type="scientific">Thalassotalea nanhaiensis</name>
    <dbReference type="NCBI Taxonomy" id="3065648"/>
    <lineage>
        <taxon>Bacteria</taxon>
        <taxon>Pseudomonadati</taxon>
        <taxon>Pseudomonadota</taxon>
        <taxon>Gammaproteobacteria</taxon>
        <taxon>Alteromonadales</taxon>
        <taxon>Colwelliaceae</taxon>
        <taxon>Thalassotalea</taxon>
    </lineage>
</organism>
<evidence type="ECO:0000256" key="14">
    <source>
        <dbReference type="PIRNR" id="PIRNR000977"/>
    </source>
</evidence>
<dbReference type="Proteomes" id="UP001248581">
    <property type="component" value="Chromosome"/>
</dbReference>
<dbReference type="PROSITE" id="PS51785">
    <property type="entry name" value="EXOI_C"/>
    <property type="match status" value="1"/>
</dbReference>
<dbReference type="InterPro" id="IPR058561">
    <property type="entry name" value="Exonuc_1_C"/>
</dbReference>
<dbReference type="PROSITE" id="PS51784">
    <property type="entry name" value="EXOI_SH3"/>
    <property type="match status" value="1"/>
</dbReference>
<evidence type="ECO:0000256" key="7">
    <source>
        <dbReference type="ARBA" id="ARBA00022763"/>
    </source>
</evidence>
<dbReference type="Pfam" id="PF26016">
    <property type="entry name" value="ExoI_C"/>
    <property type="match status" value="1"/>
</dbReference>
<evidence type="ECO:0000256" key="10">
    <source>
        <dbReference type="ARBA" id="ARBA00022842"/>
    </source>
</evidence>
<keyword evidence="9 14" id="KW-0269">Exonuclease</keyword>
<dbReference type="GO" id="GO:0008310">
    <property type="term" value="F:single-stranded DNA 3'-5' DNA exonuclease activity"/>
    <property type="evidence" value="ECO:0007669"/>
    <property type="project" value="UniProtKB-EC"/>
</dbReference>
<proteinExistence type="predicted"/>
<dbReference type="InterPro" id="IPR013620">
    <property type="entry name" value="Exonuc_1_SH3"/>
</dbReference>
<evidence type="ECO:0000256" key="5">
    <source>
        <dbReference type="ARBA" id="ARBA00022722"/>
    </source>
</evidence>
<evidence type="ECO:0000256" key="9">
    <source>
        <dbReference type="ARBA" id="ARBA00022839"/>
    </source>
</evidence>
<reference evidence="18" key="1">
    <citation type="submission" date="2023-09" db="EMBL/GenBank/DDBJ databases">
        <authorList>
            <person name="Li S."/>
            <person name="Li X."/>
            <person name="Zhang C."/>
            <person name="Zhao Z."/>
        </authorList>
    </citation>
    <scope>NUCLEOTIDE SEQUENCE [LARGE SCALE GENOMIC DNA]</scope>
    <source>
        <strain evidence="18">SQ345</strain>
    </source>
</reference>
<keyword evidence="11" id="KW-0238">DNA-binding</keyword>
<dbReference type="InterPro" id="IPR012337">
    <property type="entry name" value="RNaseH-like_sf"/>
</dbReference>
<evidence type="ECO:0000259" key="16">
    <source>
        <dbReference type="PROSITE" id="PS51785"/>
    </source>
</evidence>
<evidence type="ECO:0000256" key="4">
    <source>
        <dbReference type="ARBA" id="ARBA00019900"/>
    </source>
</evidence>
<evidence type="ECO:0000256" key="2">
    <source>
        <dbReference type="ARBA" id="ARBA00001946"/>
    </source>
</evidence>
<dbReference type="InterPro" id="IPR034747">
    <property type="entry name" value="EXOI_SH3"/>
</dbReference>
<feature type="domain" description="ExoI SH3-like" evidence="15">
    <location>
        <begin position="199"/>
        <end position="355"/>
    </location>
</feature>
<keyword evidence="10" id="KW-0460">Magnesium</keyword>
<evidence type="ECO:0000259" key="15">
    <source>
        <dbReference type="PROSITE" id="PS51784"/>
    </source>
</evidence>
<dbReference type="Pfam" id="PF00929">
    <property type="entry name" value="RNase_T"/>
    <property type="match status" value="1"/>
</dbReference>
<evidence type="ECO:0000256" key="13">
    <source>
        <dbReference type="ARBA" id="ARBA00046792"/>
    </source>
</evidence>
<dbReference type="RefSeq" id="WP_348389326.1">
    <property type="nucleotide sequence ID" value="NZ_CP134146.1"/>
</dbReference>
<evidence type="ECO:0000256" key="6">
    <source>
        <dbReference type="ARBA" id="ARBA00022723"/>
    </source>
</evidence>
<dbReference type="Gene3D" id="3.30.420.10">
    <property type="entry name" value="Ribonuclease H-like superfamily/Ribonuclease H"/>
    <property type="match status" value="1"/>
</dbReference>
<comment type="cofactor">
    <cofactor evidence="2">
        <name>Mg(2+)</name>
        <dbReference type="ChEBI" id="CHEBI:18420"/>
    </cofactor>
</comment>
<keyword evidence="18" id="KW-1185">Reference proteome</keyword>
<feature type="domain" description="ExoI C-terminal" evidence="16">
    <location>
        <begin position="358"/>
        <end position="477"/>
    </location>
</feature>
<keyword evidence="6" id="KW-0479">Metal-binding</keyword>
<evidence type="ECO:0000313" key="18">
    <source>
        <dbReference type="Proteomes" id="UP001248581"/>
    </source>
</evidence>
<evidence type="ECO:0000313" key="17">
    <source>
        <dbReference type="EMBL" id="WNC70185.1"/>
    </source>
</evidence>
<sequence length="477" mass="54992">MNSNTQTIFWHDYETWGVSPKLDKPSQFAGIRTDYDLNIIGEPEMFYCQPPADYLPNPGACMVTGITPQKAQREGVTEAEFAARIQKIFTVPNTCVAGYNSVRFDDEVSRYLFYRNFYDAYAREWQNGNSRWDIIDMARLCHAVAPEGINWPVNDEGRVSFRLELLTAENGISHEAAHDAMSDVYATIALAKLIKEKQPKLYNFVFGIRTKQEVNKHINLFEMTPFLHTSSKISPDQRNTSWYMPIDSDPVNKNAITCIDLSKDISPLFDLTADEIKERLYTRHDELKAEGKLPIPVKQVHINKCPIVAPAKVLTPERAALINIDRELCLKNWKQLKEQAETLKDKLAEVFTKDFGDETIDPEHALYGGGFFNAADKEKMSMIHEMPVEQLGTYPFNFTDPRLDTLLFRFRARNYPLTLTVDEQHKWQQYTQNKLQGGENGLSYDEYMIEIENYAHKYEDNKQKMAVLKALYEYVQG</sequence>
<dbReference type="SUPFAM" id="SSF53098">
    <property type="entry name" value="Ribonuclease H-like"/>
    <property type="match status" value="1"/>
</dbReference>
<comment type="catalytic activity">
    <reaction evidence="1 14">
        <text>Exonucleolytic cleavage in the 3'- to 5'-direction to yield nucleoside 5'-phosphates.</text>
        <dbReference type="EC" id="3.1.11.1"/>
    </reaction>
</comment>
<dbReference type="Pfam" id="PF08411">
    <property type="entry name" value="ExoI_SH3"/>
    <property type="match status" value="1"/>
</dbReference>
<dbReference type="NCBIfam" id="NF008746">
    <property type="entry name" value="PRK11779.1"/>
    <property type="match status" value="1"/>
</dbReference>
<evidence type="ECO:0000256" key="8">
    <source>
        <dbReference type="ARBA" id="ARBA00022801"/>
    </source>
</evidence>
<dbReference type="InterPro" id="IPR023607">
    <property type="entry name" value="Exodeoxyribonuclease_I"/>
</dbReference>
<dbReference type="Gene3D" id="3.30.1520.20">
    <property type="entry name" value="Exonuclease ExoI, domain 2"/>
    <property type="match status" value="1"/>
</dbReference>
<dbReference type="InterPro" id="IPR036397">
    <property type="entry name" value="RNaseH_sf"/>
</dbReference>
<accession>A0ABY9TNA1</accession>
<dbReference type="Gene3D" id="1.20.1280.70">
    <property type="entry name" value="Exonuclease ExoI, domain 3"/>
    <property type="match status" value="1"/>
</dbReference>
<dbReference type="EC" id="3.1.11.1" evidence="3 14"/>
<dbReference type="PANTHER" id="PTHR11046">
    <property type="entry name" value="OLIGORIBONUCLEASE, MITOCHONDRIAL"/>
    <property type="match status" value="1"/>
</dbReference>
<dbReference type="EMBL" id="CP134146">
    <property type="protein sequence ID" value="WNC70185.1"/>
    <property type="molecule type" value="Genomic_DNA"/>
</dbReference>
<keyword evidence="12 14" id="KW-0234">DNA repair</keyword>
<protein>
    <recommendedName>
        <fullName evidence="4 14">Exodeoxyribonuclease I</fullName>
        <ecNumber evidence="3 14">3.1.11.1</ecNumber>
    </recommendedName>
</protein>
<dbReference type="InterPro" id="IPR022894">
    <property type="entry name" value="Oligoribonuclease"/>
</dbReference>
<dbReference type="Gene3D" id="1.10.287.1240">
    <property type="match status" value="1"/>
</dbReference>
<evidence type="ECO:0000256" key="1">
    <source>
        <dbReference type="ARBA" id="ARBA00000563"/>
    </source>
</evidence>
<dbReference type="InterPro" id="IPR038649">
    <property type="entry name" value="EXOI_SH3_sf"/>
</dbReference>
<dbReference type="InterPro" id="IPR013520">
    <property type="entry name" value="Ribonucl_H"/>
</dbReference>
<evidence type="ECO:0000256" key="12">
    <source>
        <dbReference type="ARBA" id="ARBA00023204"/>
    </source>
</evidence>
<gene>
    <name evidence="17" type="primary">sbcB</name>
    <name evidence="17" type="ORF">RI845_08600</name>
</gene>
<keyword evidence="7 14" id="KW-0227">DNA damage</keyword>
<name>A0ABY9TNA1_9GAMM</name>
<dbReference type="PANTHER" id="PTHR11046:SF11">
    <property type="entry name" value="EXODEOXYRIBONUCLEASE I"/>
    <property type="match status" value="1"/>
</dbReference>
<keyword evidence="5 14" id="KW-0540">Nuclease</keyword>